<evidence type="ECO:0008006" key="4">
    <source>
        <dbReference type="Google" id="ProtNLM"/>
    </source>
</evidence>
<name>A0A433QCL8_9FUNG</name>
<reference evidence="2 3" key="1">
    <citation type="journal article" date="2018" name="New Phytol.">
        <title>Phylogenomics of Endogonaceae and evolution of mycorrhizas within Mucoromycota.</title>
        <authorList>
            <person name="Chang Y."/>
            <person name="Desiro A."/>
            <person name="Na H."/>
            <person name="Sandor L."/>
            <person name="Lipzen A."/>
            <person name="Clum A."/>
            <person name="Barry K."/>
            <person name="Grigoriev I.V."/>
            <person name="Martin F.M."/>
            <person name="Stajich J.E."/>
            <person name="Smith M.E."/>
            <person name="Bonito G."/>
            <person name="Spatafora J.W."/>
        </authorList>
    </citation>
    <scope>NUCLEOTIDE SEQUENCE [LARGE SCALE GENOMIC DNA]</scope>
    <source>
        <strain evidence="2 3">AD002</strain>
    </source>
</reference>
<keyword evidence="3" id="KW-1185">Reference proteome</keyword>
<evidence type="ECO:0000313" key="3">
    <source>
        <dbReference type="Proteomes" id="UP000274822"/>
    </source>
</evidence>
<dbReference type="InterPro" id="IPR052187">
    <property type="entry name" value="MFSD1"/>
</dbReference>
<keyword evidence="1" id="KW-0472">Membrane</keyword>
<dbReference type="PANTHER" id="PTHR23512:SF12">
    <property type="entry name" value="TRANSPORTER, PUTATIVE (AFU_ORTHOLOGUE AFUA_4G00260)-RELATED"/>
    <property type="match status" value="1"/>
</dbReference>
<accession>A0A433QCL8</accession>
<feature type="transmembrane region" description="Helical" evidence="1">
    <location>
        <begin position="65"/>
        <end position="85"/>
    </location>
</feature>
<organism evidence="2 3">
    <name type="scientific">Jimgerdemannia flammicorona</name>
    <dbReference type="NCBI Taxonomy" id="994334"/>
    <lineage>
        <taxon>Eukaryota</taxon>
        <taxon>Fungi</taxon>
        <taxon>Fungi incertae sedis</taxon>
        <taxon>Mucoromycota</taxon>
        <taxon>Mucoromycotina</taxon>
        <taxon>Endogonomycetes</taxon>
        <taxon>Endogonales</taxon>
        <taxon>Endogonaceae</taxon>
        <taxon>Jimgerdemannia</taxon>
    </lineage>
</organism>
<dbReference type="Gene3D" id="1.20.1250.20">
    <property type="entry name" value="MFS general substrate transporter like domains"/>
    <property type="match status" value="1"/>
</dbReference>
<sequence>MAIYSLSLSLGPVSLISAVPLILPLSSLGTALGVLKSGSNVGSTIADILVGLLQDSDPEHGYDGVMRFYVWCSTGSAACAVWLWVVDRQWYAGVLDMNDEERKAWSDMRREENMEEEADGKLKWLNWVYGGLYGAGLVASWVLFFVFVFNAGEK</sequence>
<dbReference type="Proteomes" id="UP000274822">
    <property type="component" value="Unassembled WGS sequence"/>
</dbReference>
<dbReference type="AlphaFoldDB" id="A0A433QCL8"/>
<evidence type="ECO:0000256" key="1">
    <source>
        <dbReference type="SAM" id="Phobius"/>
    </source>
</evidence>
<feature type="transmembrane region" description="Helical" evidence="1">
    <location>
        <begin position="127"/>
        <end position="149"/>
    </location>
</feature>
<gene>
    <name evidence="2" type="ORF">BC938DRAFT_483193</name>
</gene>
<keyword evidence="1" id="KW-1133">Transmembrane helix</keyword>
<dbReference type="SUPFAM" id="SSF103473">
    <property type="entry name" value="MFS general substrate transporter"/>
    <property type="match status" value="1"/>
</dbReference>
<proteinExistence type="predicted"/>
<dbReference type="InterPro" id="IPR036259">
    <property type="entry name" value="MFS_trans_sf"/>
</dbReference>
<evidence type="ECO:0000313" key="2">
    <source>
        <dbReference type="EMBL" id="RUS27479.1"/>
    </source>
</evidence>
<comment type="caution">
    <text evidence="2">The sequence shown here is derived from an EMBL/GenBank/DDBJ whole genome shotgun (WGS) entry which is preliminary data.</text>
</comment>
<keyword evidence="1" id="KW-0812">Transmembrane</keyword>
<dbReference type="EMBL" id="RBNJ01008309">
    <property type="protein sequence ID" value="RUS27479.1"/>
    <property type="molecule type" value="Genomic_DNA"/>
</dbReference>
<dbReference type="PANTHER" id="PTHR23512">
    <property type="entry name" value="MAJOR FACILITATOR SUPERFAMILY DOMAIN-CONTAINING PROTEIN 1"/>
    <property type="match status" value="1"/>
</dbReference>
<protein>
    <recommendedName>
        <fullName evidence="4">Major facilitator superfamily domain-containing protein</fullName>
    </recommendedName>
</protein>